<comment type="caution">
    <text evidence="2">The sequence shown here is derived from an EMBL/GenBank/DDBJ whole genome shotgun (WGS) entry which is preliminary data.</text>
</comment>
<reference evidence="3" key="1">
    <citation type="journal article" date="2019" name="Int. J. Syst. Evol. Microbiol.">
        <title>The Global Catalogue of Microorganisms (GCM) 10K type strain sequencing project: providing services to taxonomists for standard genome sequencing and annotation.</title>
        <authorList>
            <consortium name="The Broad Institute Genomics Platform"/>
            <consortium name="The Broad Institute Genome Sequencing Center for Infectious Disease"/>
            <person name="Wu L."/>
            <person name="Ma J."/>
        </authorList>
    </citation>
    <scope>NUCLEOTIDE SEQUENCE [LARGE SCALE GENOMIC DNA]</scope>
    <source>
        <strain evidence="3">NBRC 102146</strain>
    </source>
</reference>
<feature type="region of interest" description="Disordered" evidence="1">
    <location>
        <begin position="1"/>
        <end position="29"/>
    </location>
</feature>
<evidence type="ECO:0000256" key="1">
    <source>
        <dbReference type="SAM" id="MobiDB-lite"/>
    </source>
</evidence>
<evidence type="ECO:0000313" key="2">
    <source>
        <dbReference type="EMBL" id="GLR47963.1"/>
    </source>
</evidence>
<proteinExistence type="predicted"/>
<keyword evidence="3" id="KW-1185">Reference proteome</keyword>
<accession>A0ABQ5Z5G3</accession>
<sequence>MATDLTREGRAGPSPSSDGQADDQDALSAKAARCRRLAAGISDRQAADVLTSMARTYQAAADRLGTQG</sequence>
<gene>
    <name evidence="2" type="ORF">GCM10007925_16760</name>
</gene>
<organism evidence="2 3">
    <name type="scientific">Sphingomonas astaxanthinifaciens DSM 22298</name>
    <dbReference type="NCBI Taxonomy" id="1123267"/>
    <lineage>
        <taxon>Bacteria</taxon>
        <taxon>Pseudomonadati</taxon>
        <taxon>Pseudomonadota</taxon>
        <taxon>Alphaproteobacteria</taxon>
        <taxon>Sphingomonadales</taxon>
        <taxon>Sphingomonadaceae</taxon>
        <taxon>Sphingomonas</taxon>
    </lineage>
</organism>
<name>A0ABQ5Z5G3_9SPHN</name>
<dbReference type="Proteomes" id="UP001156703">
    <property type="component" value="Unassembled WGS sequence"/>
</dbReference>
<evidence type="ECO:0000313" key="3">
    <source>
        <dbReference type="Proteomes" id="UP001156703"/>
    </source>
</evidence>
<protein>
    <submittedName>
        <fullName evidence="2">Uncharacterized protein</fullName>
    </submittedName>
</protein>
<dbReference type="EMBL" id="BSOO01000016">
    <property type="protein sequence ID" value="GLR47963.1"/>
    <property type="molecule type" value="Genomic_DNA"/>
</dbReference>
<feature type="compositionally biased region" description="Basic and acidic residues" evidence="1">
    <location>
        <begin position="1"/>
        <end position="10"/>
    </location>
</feature>
<dbReference type="RefSeq" id="WP_029940767.1">
    <property type="nucleotide sequence ID" value="NZ_BSOO01000016.1"/>
</dbReference>